<evidence type="ECO:0000256" key="4">
    <source>
        <dbReference type="ARBA" id="ARBA00022723"/>
    </source>
</evidence>
<evidence type="ECO:0000256" key="6">
    <source>
        <dbReference type="ARBA" id="ARBA00022833"/>
    </source>
</evidence>
<dbReference type="GO" id="GO:0005662">
    <property type="term" value="C:DNA replication factor A complex"/>
    <property type="evidence" value="ECO:0007669"/>
    <property type="project" value="UniProtKB-ARBA"/>
</dbReference>
<dbReference type="InterPro" id="IPR031657">
    <property type="entry name" value="REPA_OB_2"/>
</dbReference>
<dbReference type="Pfam" id="PF08646">
    <property type="entry name" value="Rep_fac-A_C"/>
    <property type="match status" value="1"/>
</dbReference>
<feature type="domain" description="Replication factor A C-terminal" evidence="12">
    <location>
        <begin position="461"/>
        <end position="607"/>
    </location>
</feature>
<name>A0A6A6HAG4_VIRVR</name>
<dbReference type="AlphaFoldDB" id="A0A6A6HAG4"/>
<dbReference type="GO" id="GO:0006310">
    <property type="term" value="P:DNA recombination"/>
    <property type="evidence" value="ECO:0007669"/>
    <property type="project" value="InterPro"/>
</dbReference>
<dbReference type="FunFam" id="2.40.50.140:FF:000041">
    <property type="entry name" value="Replication protein A subunit"/>
    <property type="match status" value="1"/>
</dbReference>
<evidence type="ECO:0000256" key="3">
    <source>
        <dbReference type="ARBA" id="ARBA00022705"/>
    </source>
</evidence>
<dbReference type="InterPro" id="IPR007199">
    <property type="entry name" value="Rep_factor-A_N"/>
</dbReference>
<evidence type="ECO:0000259" key="12">
    <source>
        <dbReference type="Pfam" id="PF08646"/>
    </source>
</evidence>
<comment type="similarity">
    <text evidence="2 9">Belongs to the replication factor A protein 1 family.</text>
</comment>
<sequence>MAGDPSSVISRGSLQSIVESGDAAATNVPNPIMQCLQIKPTPNPQGGPERFRVVFSDINNFIQSMIGTALNHHVHDGKLRKGVLVRIKNFVPNTVKGRRILIVLDFDVLEEFGEHDKIGEPVQLEAVKAEDELQQQPQQQPGNISSNGFYGNKPQQQPTPATTNASTRTNGSTTMSAAHANLYPIEALSPYAHKWTIKVRCTHKSDIKKWHNRNGEGKLFSVNFLDQSGEIRGTGFNQQCDQLYDVFQEGQIYYISTPCRVQMAKKQFSNVNNDYEMTFERDTIVEKAEDQDDVPQVRYNFTNIGDLQSVEKDTTIDTIGVLKEVGEVSQITSKSTSKPYDKRELTLVDNTGYSVRLTVWGNSATSFDVPEESVVAFKGVKVSDFGGRSLSLLSSGTMNVNPDIDDAHRLKGWYDAAGRNDTFNTHQNALSSTTGSGRKQDFKTIQQVKDENLGMSEEQDYFTLKATVAHIRQESAFYPACASDGCNKKVVEMDPGQWRCERCNKTYPKPQYRYIMTLNAWDYTGQLWLSSFDDTGKLIMGMSADELQEIVDNGDEQRRRDAFQDASWKTFVFRCRAKMDNYQDQTRVRYQIINANPVNFTTEASRLADIIKSYNIGSDGLFVQ</sequence>
<evidence type="ECO:0000313" key="14">
    <source>
        <dbReference type="EMBL" id="KAF2234798.1"/>
    </source>
</evidence>
<evidence type="ECO:0000313" key="15">
    <source>
        <dbReference type="Proteomes" id="UP000800092"/>
    </source>
</evidence>
<dbReference type="OrthoDB" id="1751331at2759"/>
<dbReference type="PANTHER" id="PTHR47165">
    <property type="entry name" value="OS03G0429900 PROTEIN"/>
    <property type="match status" value="1"/>
</dbReference>
<keyword evidence="4 9" id="KW-0479">Metal-binding</keyword>
<dbReference type="CDD" id="cd04475">
    <property type="entry name" value="RPA1_DBD_B"/>
    <property type="match status" value="1"/>
</dbReference>
<dbReference type="NCBIfam" id="TIGR00617">
    <property type="entry name" value="rpa1"/>
    <property type="match status" value="1"/>
</dbReference>
<evidence type="ECO:0000256" key="7">
    <source>
        <dbReference type="ARBA" id="ARBA00023125"/>
    </source>
</evidence>
<evidence type="ECO:0000256" key="1">
    <source>
        <dbReference type="ARBA" id="ARBA00004123"/>
    </source>
</evidence>
<feature type="domain" description="Replication factor-A protein 1 N-terminal" evidence="11">
    <location>
        <begin position="10"/>
        <end position="110"/>
    </location>
</feature>
<dbReference type="InterPro" id="IPR047192">
    <property type="entry name" value="Euk_RPA1_DBD_C"/>
</dbReference>
<dbReference type="GO" id="GO:0007004">
    <property type="term" value="P:telomere maintenance via telomerase"/>
    <property type="evidence" value="ECO:0007669"/>
    <property type="project" value="UniProtKB-ARBA"/>
</dbReference>
<dbReference type="PANTHER" id="PTHR47165:SF4">
    <property type="entry name" value="OS03G0429900 PROTEIN"/>
    <property type="match status" value="1"/>
</dbReference>
<feature type="domain" description="Replication protein A OB" evidence="13">
    <location>
        <begin position="304"/>
        <end position="401"/>
    </location>
</feature>
<reference evidence="14" key="1">
    <citation type="journal article" date="2020" name="Stud. Mycol.">
        <title>101 Dothideomycetes genomes: a test case for predicting lifestyles and emergence of pathogens.</title>
        <authorList>
            <person name="Haridas S."/>
            <person name="Albert R."/>
            <person name="Binder M."/>
            <person name="Bloem J."/>
            <person name="Labutti K."/>
            <person name="Salamov A."/>
            <person name="Andreopoulos B."/>
            <person name="Baker S."/>
            <person name="Barry K."/>
            <person name="Bills G."/>
            <person name="Bluhm B."/>
            <person name="Cannon C."/>
            <person name="Castanera R."/>
            <person name="Culley D."/>
            <person name="Daum C."/>
            <person name="Ezra D."/>
            <person name="Gonzalez J."/>
            <person name="Henrissat B."/>
            <person name="Kuo A."/>
            <person name="Liang C."/>
            <person name="Lipzen A."/>
            <person name="Lutzoni F."/>
            <person name="Magnuson J."/>
            <person name="Mondo S."/>
            <person name="Nolan M."/>
            <person name="Ohm R."/>
            <person name="Pangilinan J."/>
            <person name="Park H.-J."/>
            <person name="Ramirez L."/>
            <person name="Alfaro M."/>
            <person name="Sun H."/>
            <person name="Tritt A."/>
            <person name="Yoshinaga Y."/>
            <person name="Zwiers L.-H."/>
            <person name="Turgeon B."/>
            <person name="Goodwin S."/>
            <person name="Spatafora J."/>
            <person name="Crous P."/>
            <person name="Grigoriev I."/>
        </authorList>
    </citation>
    <scope>NUCLEOTIDE SEQUENCE</scope>
    <source>
        <strain evidence="14">Tuck. ex Michener</strain>
    </source>
</reference>
<dbReference type="InterPro" id="IPR012340">
    <property type="entry name" value="NA-bd_OB-fold"/>
</dbReference>
<dbReference type="FunFam" id="2.40.50.140:FF:000117">
    <property type="entry name" value="Replication protein A subunit"/>
    <property type="match status" value="1"/>
</dbReference>
<dbReference type="GO" id="GO:0000781">
    <property type="term" value="C:chromosome, telomeric region"/>
    <property type="evidence" value="ECO:0007669"/>
    <property type="project" value="UniProtKB-ARBA"/>
</dbReference>
<proteinExistence type="inferred from homology"/>
<keyword evidence="8 9" id="KW-0539">Nucleus</keyword>
<evidence type="ECO:0000256" key="5">
    <source>
        <dbReference type="ARBA" id="ARBA00022771"/>
    </source>
</evidence>
<dbReference type="CDD" id="cd04474">
    <property type="entry name" value="RPA1_DBD_A"/>
    <property type="match status" value="1"/>
</dbReference>
<dbReference type="SUPFAM" id="SSF50249">
    <property type="entry name" value="Nucleic acid-binding proteins"/>
    <property type="match status" value="4"/>
</dbReference>
<dbReference type="GO" id="GO:0006281">
    <property type="term" value="P:DNA repair"/>
    <property type="evidence" value="ECO:0007669"/>
    <property type="project" value="InterPro"/>
</dbReference>
<organism evidence="14 15">
    <name type="scientific">Viridothelium virens</name>
    <name type="common">Speckled blister lichen</name>
    <name type="synonym">Trypethelium virens</name>
    <dbReference type="NCBI Taxonomy" id="1048519"/>
    <lineage>
        <taxon>Eukaryota</taxon>
        <taxon>Fungi</taxon>
        <taxon>Dikarya</taxon>
        <taxon>Ascomycota</taxon>
        <taxon>Pezizomycotina</taxon>
        <taxon>Dothideomycetes</taxon>
        <taxon>Dothideomycetes incertae sedis</taxon>
        <taxon>Trypetheliales</taxon>
        <taxon>Trypetheliaceae</taxon>
        <taxon>Viridothelium</taxon>
    </lineage>
</organism>
<dbReference type="Gene3D" id="2.40.50.140">
    <property type="entry name" value="Nucleic acid-binding proteins"/>
    <property type="match status" value="4"/>
</dbReference>
<dbReference type="GO" id="GO:0006260">
    <property type="term" value="P:DNA replication"/>
    <property type="evidence" value="ECO:0007669"/>
    <property type="project" value="UniProtKB-KW"/>
</dbReference>
<dbReference type="Proteomes" id="UP000800092">
    <property type="component" value="Unassembled WGS sequence"/>
</dbReference>
<keyword evidence="6 9" id="KW-0862">Zinc</keyword>
<comment type="subcellular location">
    <subcellularLocation>
        <location evidence="1 9">Nucleus</location>
    </subcellularLocation>
</comment>
<comment type="function">
    <text evidence="9">As part of the replication protein A (RPA/RP-A), a single-stranded DNA-binding heterotrimeric complex, may play an essential role in DNA replication, recombination and repair. Binds and stabilizes single-stranded DNA intermediates, preventing complementary DNA reannealing and recruiting different proteins involved in DNA metabolism.</text>
</comment>
<keyword evidence="15" id="KW-1185">Reference proteome</keyword>
<evidence type="ECO:0000256" key="8">
    <source>
        <dbReference type="ARBA" id="ARBA00023242"/>
    </source>
</evidence>
<protein>
    <recommendedName>
        <fullName evidence="9">Replication protein A subunit</fullName>
    </recommendedName>
</protein>
<evidence type="ECO:0000256" key="2">
    <source>
        <dbReference type="ARBA" id="ARBA00005690"/>
    </source>
</evidence>
<dbReference type="CDD" id="cd04477">
    <property type="entry name" value="RPA1N"/>
    <property type="match status" value="1"/>
</dbReference>
<evidence type="ECO:0000259" key="13">
    <source>
        <dbReference type="Pfam" id="PF16900"/>
    </source>
</evidence>
<dbReference type="CDD" id="cd04476">
    <property type="entry name" value="RPA1_DBD_C"/>
    <property type="match status" value="1"/>
</dbReference>
<accession>A0A6A6HAG4</accession>
<evidence type="ECO:0000259" key="11">
    <source>
        <dbReference type="Pfam" id="PF04057"/>
    </source>
</evidence>
<dbReference type="InterPro" id="IPR004591">
    <property type="entry name" value="Rfa1"/>
</dbReference>
<gene>
    <name evidence="14" type="ORF">EV356DRAFT_532597</name>
</gene>
<comment type="subunit">
    <text evidence="9">Component of the heterotrimeric canonical replication protein A complex (RPA).</text>
</comment>
<dbReference type="FunFam" id="2.40.50.140:FF:000090">
    <property type="entry name" value="Replication protein A subunit"/>
    <property type="match status" value="1"/>
</dbReference>
<keyword evidence="5 9" id="KW-0863">Zinc-finger</keyword>
<dbReference type="Pfam" id="PF16900">
    <property type="entry name" value="REPA_OB_2"/>
    <property type="match status" value="1"/>
</dbReference>
<dbReference type="GO" id="GO:0003697">
    <property type="term" value="F:single-stranded DNA binding"/>
    <property type="evidence" value="ECO:0007669"/>
    <property type="project" value="UniProtKB-ARBA"/>
</dbReference>
<feature type="compositionally biased region" description="Polar residues" evidence="10">
    <location>
        <begin position="142"/>
        <end position="172"/>
    </location>
</feature>
<feature type="region of interest" description="Disordered" evidence="10">
    <location>
        <begin position="130"/>
        <end position="172"/>
    </location>
</feature>
<keyword evidence="7 9" id="KW-0238">DNA-binding</keyword>
<dbReference type="FunFam" id="2.40.50.140:FF:000064">
    <property type="entry name" value="Replication protein A subunit"/>
    <property type="match status" value="1"/>
</dbReference>
<evidence type="ECO:0000256" key="10">
    <source>
        <dbReference type="SAM" id="MobiDB-lite"/>
    </source>
</evidence>
<dbReference type="Pfam" id="PF04057">
    <property type="entry name" value="Rep-A_N"/>
    <property type="match status" value="1"/>
</dbReference>
<dbReference type="GO" id="GO:0008270">
    <property type="term" value="F:zinc ion binding"/>
    <property type="evidence" value="ECO:0007669"/>
    <property type="project" value="UniProtKB-KW"/>
</dbReference>
<dbReference type="InterPro" id="IPR013955">
    <property type="entry name" value="Rep_factor-A_C"/>
</dbReference>
<dbReference type="EMBL" id="ML991796">
    <property type="protein sequence ID" value="KAF2234798.1"/>
    <property type="molecule type" value="Genomic_DNA"/>
</dbReference>
<keyword evidence="3 9" id="KW-0235">DNA replication</keyword>
<evidence type="ECO:0000256" key="9">
    <source>
        <dbReference type="RuleBase" id="RU364130"/>
    </source>
</evidence>